<organism evidence="2 3">
    <name type="scientific">Tepidiforma flava</name>
    <dbReference type="NCBI Taxonomy" id="3004094"/>
    <lineage>
        <taxon>Bacteria</taxon>
        <taxon>Bacillati</taxon>
        <taxon>Chloroflexota</taxon>
        <taxon>Tepidiformia</taxon>
        <taxon>Tepidiformales</taxon>
        <taxon>Tepidiformaceae</taxon>
        <taxon>Tepidiforma</taxon>
    </lineage>
</organism>
<dbReference type="Pfam" id="PF02572">
    <property type="entry name" value="CobA_CobO_BtuR"/>
    <property type="match status" value="1"/>
</dbReference>
<dbReference type="EMBL" id="CP115149">
    <property type="protein sequence ID" value="WBL36302.1"/>
    <property type="molecule type" value="Genomic_DNA"/>
</dbReference>
<gene>
    <name evidence="2" type="ORF">O0235_01570</name>
</gene>
<dbReference type="SUPFAM" id="SSF52540">
    <property type="entry name" value="P-loop containing nucleoside triphosphate hydrolases"/>
    <property type="match status" value="1"/>
</dbReference>
<reference evidence="2 3" key="1">
    <citation type="journal article" date="2023" name="ISME J.">
        <title>Thermophilic Dehalococcoidia with unusual traits shed light on an unexpected past.</title>
        <authorList>
            <person name="Palmer M."/>
            <person name="Covington J.K."/>
            <person name="Zhou E.M."/>
            <person name="Thomas S.C."/>
            <person name="Habib N."/>
            <person name="Seymour C.O."/>
            <person name="Lai D."/>
            <person name="Johnston J."/>
            <person name="Hashimi A."/>
            <person name="Jiao J.Y."/>
            <person name="Muok A.R."/>
            <person name="Liu L."/>
            <person name="Xian W.D."/>
            <person name="Zhi X.Y."/>
            <person name="Li M.M."/>
            <person name="Silva L.P."/>
            <person name="Bowen B.P."/>
            <person name="Louie K."/>
            <person name="Briegel A."/>
            <person name="Pett-Ridge J."/>
            <person name="Weber P.K."/>
            <person name="Tocheva E.I."/>
            <person name="Woyke T."/>
            <person name="Northen T.R."/>
            <person name="Mayali X."/>
            <person name="Li W.J."/>
            <person name="Hedlund B.P."/>
        </authorList>
    </citation>
    <scope>NUCLEOTIDE SEQUENCE [LARGE SCALE GENOMIC DNA]</scope>
    <source>
        <strain evidence="2 3">YIM 72310</strain>
    </source>
</reference>
<dbReference type="EC" id="2.5.1.17" evidence="2"/>
<proteinExistence type="predicted"/>
<name>A0ABY7M7N7_9CHLR</name>
<evidence type="ECO:0000313" key="2">
    <source>
        <dbReference type="EMBL" id="WBL36302.1"/>
    </source>
</evidence>
<dbReference type="InterPro" id="IPR027417">
    <property type="entry name" value="P-loop_NTPase"/>
</dbReference>
<dbReference type="InterPro" id="IPR003724">
    <property type="entry name" value="CblAdoTrfase_CobA"/>
</dbReference>
<keyword evidence="2" id="KW-0808">Transferase</keyword>
<dbReference type="Proteomes" id="UP001212803">
    <property type="component" value="Chromosome"/>
</dbReference>
<feature type="region of interest" description="Disordered" evidence="1">
    <location>
        <begin position="57"/>
        <end position="81"/>
    </location>
</feature>
<evidence type="ECO:0000313" key="3">
    <source>
        <dbReference type="Proteomes" id="UP001212803"/>
    </source>
</evidence>
<sequence length="81" mass="9000">MEVEGPGENEGLALEQWERAKARLQDPELAMLVLDEFTYLLHYGWLETEEAVTALQGGGQCSTLSSRAGMRPTSSSRRRTS</sequence>
<protein>
    <submittedName>
        <fullName evidence="2">Cob(I)yrinic acid a,c-diamide adenosyltransferase</fullName>
        <ecNumber evidence="2">2.5.1.17</ecNumber>
    </submittedName>
</protein>
<dbReference type="Gene3D" id="3.40.50.300">
    <property type="entry name" value="P-loop containing nucleotide triphosphate hydrolases"/>
    <property type="match status" value="1"/>
</dbReference>
<evidence type="ECO:0000256" key="1">
    <source>
        <dbReference type="SAM" id="MobiDB-lite"/>
    </source>
</evidence>
<dbReference type="GO" id="GO:0008817">
    <property type="term" value="F:corrinoid adenosyltransferase activity"/>
    <property type="evidence" value="ECO:0007669"/>
    <property type="project" value="UniProtKB-EC"/>
</dbReference>
<keyword evidence="3" id="KW-1185">Reference proteome</keyword>
<accession>A0ABY7M7N7</accession>